<dbReference type="NCBIfam" id="NF006897">
    <property type="entry name" value="PRK09379.1"/>
    <property type="match status" value="1"/>
</dbReference>
<dbReference type="InterPro" id="IPR050922">
    <property type="entry name" value="LytR/CpsA/Psr_CW_biosynth"/>
</dbReference>
<evidence type="ECO:0000256" key="5">
    <source>
        <dbReference type="ARBA" id="ARBA00022968"/>
    </source>
</evidence>
<evidence type="ECO:0000256" key="1">
    <source>
        <dbReference type="ARBA" id="ARBA00006068"/>
    </source>
</evidence>
<evidence type="ECO:0000256" key="2">
    <source>
        <dbReference type="ARBA" id="ARBA00022475"/>
    </source>
</evidence>
<keyword evidence="7 9" id="KW-0472">Membrane</keyword>
<reference evidence="12 13" key="1">
    <citation type="submission" date="2014-07" db="EMBL/GenBank/DDBJ databases">
        <authorList>
            <person name="Wibberg Daniel"/>
        </authorList>
    </citation>
    <scope>NUCLEOTIDE SEQUENCE [LARGE SCALE GENOMIC DNA]</scope>
</reference>
<sequence length="310" mass="35511">MKRVKEKKKKRRWLRYTMIILGVLLIGICGYLYSIYHSLTNAVDSMHQPIRETSEKRQETVTLEKKDPFSVLLLGVDQRKNDRGRSDTMIVMTVNPKTESIEMVSIPRDTRTEIVGRGTMDKINHAYAFGGVEMSIDTVEHFLDIPIDYFIQINMEGFQEIVDAVGGITIENDFDFTYEGVHFPKGTITLNGEKALKYSRMRYDDPKGDFGRQLRQRKIIEAVIREGASLKSLTNYGNIFSALGNNVKTNLTFDEMVDIQANYRQAANKIKQQQINGTGTKIDGIYYYQVPEEERQAISNLLKNQLEIAS</sequence>
<keyword evidence="4 9" id="KW-0812">Transmembrane</keyword>
<keyword evidence="5 9" id="KW-0735">Signal-anchor</keyword>
<comment type="similarity">
    <text evidence="1 9">Belongs to the LytR/CpsA/Psr (LCP) family.</text>
</comment>
<evidence type="ECO:0000259" key="11">
    <source>
        <dbReference type="Pfam" id="PF03816"/>
    </source>
</evidence>
<evidence type="ECO:0000313" key="12">
    <source>
        <dbReference type="EMBL" id="CEE02800.1"/>
    </source>
</evidence>
<keyword evidence="6 9" id="KW-1133">Transmembrane helix</keyword>
<feature type="transmembrane region" description="Helical" evidence="10">
    <location>
        <begin position="12"/>
        <end position="33"/>
    </location>
</feature>
<keyword evidence="3 9" id="KW-0808">Transferase</keyword>
<name>A0A090J4J1_9BACI</name>
<evidence type="ECO:0000256" key="3">
    <source>
        <dbReference type="ARBA" id="ARBA00022679"/>
    </source>
</evidence>
<comment type="subcellular location">
    <subcellularLocation>
        <location evidence="9">Cell membrane</location>
        <topology evidence="9">Single-pass type II membrane protein</topology>
    </subcellularLocation>
</comment>
<evidence type="ECO:0000256" key="8">
    <source>
        <dbReference type="ARBA" id="ARBA00023316"/>
    </source>
</evidence>
<dbReference type="GO" id="GO:0070726">
    <property type="term" value="P:cell wall assembly"/>
    <property type="evidence" value="ECO:0007669"/>
    <property type="project" value="UniProtKB-UniRule"/>
</dbReference>
<keyword evidence="2 9" id="KW-1003">Cell membrane</keyword>
<dbReference type="RefSeq" id="WP_034772657.1">
    <property type="nucleotide sequence ID" value="NZ_CCRF01000087.1"/>
</dbReference>
<evidence type="ECO:0000256" key="10">
    <source>
        <dbReference type="SAM" id="Phobius"/>
    </source>
</evidence>
<dbReference type="Pfam" id="PF03816">
    <property type="entry name" value="LytR_cpsA_psr"/>
    <property type="match status" value="1"/>
</dbReference>
<organism evidence="12 13">
    <name type="scientific">Caldibacillus thermoamylovorans</name>
    <dbReference type="NCBI Taxonomy" id="35841"/>
    <lineage>
        <taxon>Bacteria</taxon>
        <taxon>Bacillati</taxon>
        <taxon>Bacillota</taxon>
        <taxon>Bacilli</taxon>
        <taxon>Bacillales</taxon>
        <taxon>Bacillaceae</taxon>
        <taxon>Caldibacillus</taxon>
    </lineage>
</organism>
<dbReference type="PANTHER" id="PTHR33392">
    <property type="entry name" value="POLYISOPRENYL-TEICHOIC ACID--PEPTIDOGLYCAN TEICHOIC ACID TRANSFERASE TAGU"/>
    <property type="match status" value="1"/>
</dbReference>
<dbReference type="AlphaFoldDB" id="A0A090J4J1"/>
<dbReference type="GO" id="GO:0005886">
    <property type="term" value="C:plasma membrane"/>
    <property type="evidence" value="ECO:0007669"/>
    <property type="project" value="UniProtKB-SubCell"/>
</dbReference>
<comment type="function">
    <text evidence="9">May catalyze the final step in cell wall teichoic acid biosynthesis, the transfer of the anionic cell wall polymers (APs) from their lipid-linked precursor to the cell wall peptidoglycan (PG).</text>
</comment>
<evidence type="ECO:0000256" key="4">
    <source>
        <dbReference type="ARBA" id="ARBA00022692"/>
    </source>
</evidence>
<dbReference type="Proteomes" id="UP000040576">
    <property type="component" value="Unassembled WGS sequence"/>
</dbReference>
<dbReference type="GO" id="GO:0016780">
    <property type="term" value="F:phosphotransferase activity, for other substituted phosphate groups"/>
    <property type="evidence" value="ECO:0007669"/>
    <property type="project" value="UniProtKB-UniRule"/>
</dbReference>
<evidence type="ECO:0000313" key="13">
    <source>
        <dbReference type="Proteomes" id="UP000040576"/>
    </source>
</evidence>
<evidence type="ECO:0000256" key="9">
    <source>
        <dbReference type="HAMAP-Rule" id="MF_01140"/>
    </source>
</evidence>
<evidence type="ECO:0000256" key="6">
    <source>
        <dbReference type="ARBA" id="ARBA00022989"/>
    </source>
</evidence>
<dbReference type="HAMAP" id="MF_01140">
    <property type="entry name" value="TagU_transferase"/>
    <property type="match status" value="1"/>
</dbReference>
<accession>A0A090J4J1</accession>
<keyword evidence="8 9" id="KW-0961">Cell wall biogenesis/degradation</keyword>
<proteinExistence type="inferred from homology"/>
<gene>
    <name evidence="12" type="primary">lytR</name>
    <name evidence="9" type="synonym">tagU</name>
    <name evidence="12" type="ORF">BT1A1_3012</name>
</gene>
<comment type="pathway">
    <text evidence="9">Cell wall biogenesis.</text>
</comment>
<dbReference type="InterPro" id="IPR004474">
    <property type="entry name" value="LytR_CpsA_psr"/>
</dbReference>
<feature type="topological domain" description="Cytoplasmic" evidence="9">
    <location>
        <begin position="1"/>
        <end position="12"/>
    </location>
</feature>
<dbReference type="InterPro" id="IPR023734">
    <property type="entry name" value="TagU"/>
</dbReference>
<dbReference type="EC" id="2.7.8.-" evidence="9"/>
<dbReference type="PANTHER" id="PTHR33392:SF6">
    <property type="entry name" value="POLYISOPRENYL-TEICHOIC ACID--PEPTIDOGLYCAN TEICHOIC ACID TRANSFERASE TAGU"/>
    <property type="match status" value="1"/>
</dbReference>
<feature type="domain" description="Cell envelope-related transcriptional attenuator" evidence="11">
    <location>
        <begin position="85"/>
        <end position="226"/>
    </location>
</feature>
<feature type="topological domain" description="Extracellular" evidence="9">
    <location>
        <begin position="34"/>
        <end position="310"/>
    </location>
</feature>
<dbReference type="NCBIfam" id="TIGR00350">
    <property type="entry name" value="lytR_cpsA_psr"/>
    <property type="match status" value="1"/>
</dbReference>
<protein>
    <recommendedName>
        <fullName evidence="9">Polyisoprenyl-teichoic acid--peptidoglycan teichoic acid transferase TagU</fullName>
        <ecNumber evidence="9">2.7.8.-</ecNumber>
    </recommendedName>
</protein>
<dbReference type="EMBL" id="CCRF01000087">
    <property type="protein sequence ID" value="CEE02800.1"/>
    <property type="molecule type" value="Genomic_DNA"/>
</dbReference>
<evidence type="ECO:0000256" key="7">
    <source>
        <dbReference type="ARBA" id="ARBA00023136"/>
    </source>
</evidence>
<keyword evidence="13" id="KW-1185">Reference proteome</keyword>
<dbReference type="Gene3D" id="3.40.630.190">
    <property type="entry name" value="LCP protein"/>
    <property type="match status" value="1"/>
</dbReference>